<keyword evidence="2" id="KW-1185">Reference proteome</keyword>
<proteinExistence type="predicted"/>
<gene>
    <name evidence="1" type="ORF">Pla175_31570</name>
</gene>
<evidence type="ECO:0000313" key="2">
    <source>
        <dbReference type="Proteomes" id="UP000317429"/>
    </source>
</evidence>
<accession>A0A518DEA8</accession>
<dbReference type="AlphaFoldDB" id="A0A518DEA8"/>
<protein>
    <submittedName>
        <fullName evidence="1">Uncharacterized protein</fullName>
    </submittedName>
</protein>
<organism evidence="1 2">
    <name type="scientific">Pirellulimonas nuda</name>
    <dbReference type="NCBI Taxonomy" id="2528009"/>
    <lineage>
        <taxon>Bacteria</taxon>
        <taxon>Pseudomonadati</taxon>
        <taxon>Planctomycetota</taxon>
        <taxon>Planctomycetia</taxon>
        <taxon>Pirellulales</taxon>
        <taxon>Lacipirellulaceae</taxon>
        <taxon>Pirellulimonas</taxon>
    </lineage>
</organism>
<sequence>MGVFVRAARLARRAGAVLTNDLALEAGKTSGLLGRRGGFVRFSSAPDTGQKDKNTSQQRLC</sequence>
<evidence type="ECO:0000313" key="1">
    <source>
        <dbReference type="EMBL" id="QDU89762.1"/>
    </source>
</evidence>
<dbReference type="EMBL" id="CP036291">
    <property type="protein sequence ID" value="QDU89762.1"/>
    <property type="molecule type" value="Genomic_DNA"/>
</dbReference>
<dbReference type="Proteomes" id="UP000317429">
    <property type="component" value="Chromosome"/>
</dbReference>
<reference evidence="1 2" key="1">
    <citation type="submission" date="2019-02" db="EMBL/GenBank/DDBJ databases">
        <title>Deep-cultivation of Planctomycetes and their phenomic and genomic characterization uncovers novel biology.</title>
        <authorList>
            <person name="Wiegand S."/>
            <person name="Jogler M."/>
            <person name="Boedeker C."/>
            <person name="Pinto D."/>
            <person name="Vollmers J."/>
            <person name="Rivas-Marin E."/>
            <person name="Kohn T."/>
            <person name="Peeters S.H."/>
            <person name="Heuer A."/>
            <person name="Rast P."/>
            <person name="Oberbeckmann S."/>
            <person name="Bunk B."/>
            <person name="Jeske O."/>
            <person name="Meyerdierks A."/>
            <person name="Storesund J.E."/>
            <person name="Kallscheuer N."/>
            <person name="Luecker S."/>
            <person name="Lage O.M."/>
            <person name="Pohl T."/>
            <person name="Merkel B.J."/>
            <person name="Hornburger P."/>
            <person name="Mueller R.-W."/>
            <person name="Bruemmer F."/>
            <person name="Labrenz M."/>
            <person name="Spormann A.M."/>
            <person name="Op den Camp H."/>
            <person name="Overmann J."/>
            <person name="Amann R."/>
            <person name="Jetten M.S.M."/>
            <person name="Mascher T."/>
            <person name="Medema M.H."/>
            <person name="Devos D.P."/>
            <person name="Kaster A.-K."/>
            <person name="Ovreas L."/>
            <person name="Rohde M."/>
            <person name="Galperin M.Y."/>
            <person name="Jogler C."/>
        </authorList>
    </citation>
    <scope>NUCLEOTIDE SEQUENCE [LARGE SCALE GENOMIC DNA]</scope>
    <source>
        <strain evidence="1 2">Pla175</strain>
    </source>
</reference>
<dbReference type="KEGG" id="pnd:Pla175_31570"/>
<name>A0A518DEA8_9BACT</name>